<dbReference type="InterPro" id="IPR000182">
    <property type="entry name" value="GNAT_dom"/>
</dbReference>
<gene>
    <name evidence="2" type="ORF">NKR19_g8355</name>
</gene>
<protein>
    <recommendedName>
        <fullName evidence="1">N-acetyltransferase domain-containing protein</fullName>
    </recommendedName>
</protein>
<reference evidence="2" key="1">
    <citation type="submission" date="2022-07" db="EMBL/GenBank/DDBJ databases">
        <title>Fungi with potential for degradation of polypropylene.</title>
        <authorList>
            <person name="Gostincar C."/>
        </authorList>
    </citation>
    <scope>NUCLEOTIDE SEQUENCE</scope>
    <source>
        <strain evidence="2">EXF-13287</strain>
    </source>
</reference>
<sequence>MAQDLVVKEKTHEARAQRQDAAEATAVIAAAAATSATDNSVTPAQKDFTIAIPPAEAAYDDGMITYLTDLVNRIYFDSEASFWTPGFKRTNATEIKDYLSSGALALAWRGDSSFSQHGNLATDLLGCVNIKMFLAEETGEFGMLACDPVSRGIGVGRGLLRFAEDEARRRGARRMRLELLQGDGWRHEFKDRLEAWYGRNGYRLAGVEDVQKNWAFLVPLLARPTVMKVFIKQL</sequence>
<dbReference type="Proteomes" id="UP001174691">
    <property type="component" value="Unassembled WGS sequence"/>
</dbReference>
<proteinExistence type="predicted"/>
<accession>A0AA38VC90</accession>
<evidence type="ECO:0000259" key="1">
    <source>
        <dbReference type="PROSITE" id="PS51186"/>
    </source>
</evidence>
<dbReference type="SUPFAM" id="SSF55729">
    <property type="entry name" value="Acyl-CoA N-acyltransferases (Nat)"/>
    <property type="match status" value="1"/>
</dbReference>
<feature type="domain" description="N-acetyltransferase" evidence="1">
    <location>
        <begin position="62"/>
        <end position="223"/>
    </location>
</feature>
<comment type="caution">
    <text evidence="2">The sequence shown here is derived from an EMBL/GenBank/DDBJ whole genome shotgun (WGS) entry which is preliminary data.</text>
</comment>
<dbReference type="GO" id="GO:0016747">
    <property type="term" value="F:acyltransferase activity, transferring groups other than amino-acyl groups"/>
    <property type="evidence" value="ECO:0007669"/>
    <property type="project" value="InterPro"/>
</dbReference>
<dbReference type="PROSITE" id="PS51186">
    <property type="entry name" value="GNAT"/>
    <property type="match status" value="1"/>
</dbReference>
<dbReference type="Pfam" id="PF00583">
    <property type="entry name" value="Acetyltransf_1"/>
    <property type="match status" value="1"/>
</dbReference>
<dbReference type="EMBL" id="JANBVN010000166">
    <property type="protein sequence ID" value="KAJ9137001.1"/>
    <property type="molecule type" value="Genomic_DNA"/>
</dbReference>
<dbReference type="AlphaFoldDB" id="A0AA38VC90"/>
<dbReference type="Gene3D" id="3.40.630.30">
    <property type="match status" value="1"/>
</dbReference>
<keyword evidence="3" id="KW-1185">Reference proteome</keyword>
<name>A0AA38VC90_9PEZI</name>
<dbReference type="InterPro" id="IPR016181">
    <property type="entry name" value="Acyl_CoA_acyltransferase"/>
</dbReference>
<organism evidence="2 3">
    <name type="scientific">Coniochaeta hoffmannii</name>
    <dbReference type="NCBI Taxonomy" id="91930"/>
    <lineage>
        <taxon>Eukaryota</taxon>
        <taxon>Fungi</taxon>
        <taxon>Dikarya</taxon>
        <taxon>Ascomycota</taxon>
        <taxon>Pezizomycotina</taxon>
        <taxon>Sordariomycetes</taxon>
        <taxon>Sordariomycetidae</taxon>
        <taxon>Coniochaetales</taxon>
        <taxon>Coniochaetaceae</taxon>
        <taxon>Coniochaeta</taxon>
    </lineage>
</organism>
<evidence type="ECO:0000313" key="2">
    <source>
        <dbReference type="EMBL" id="KAJ9137001.1"/>
    </source>
</evidence>
<evidence type="ECO:0000313" key="3">
    <source>
        <dbReference type="Proteomes" id="UP001174691"/>
    </source>
</evidence>